<protein>
    <submittedName>
        <fullName evidence="1">Uncharacterized protein</fullName>
    </submittedName>
</protein>
<sequence length="155" mass="17436">MPKGLLNRGWHPGTACWPAGPALCRRRCFQRAGELRSTSLLLRWLLVLRPLGKSPFPFPSAGDEPSALPSCVQCLLRFLPLIGYPKFKIYFGAPTPPPPSAGRQPFGKLRAACGSRARVFFRPTATGFRDHRSNERLLFPGSDVFSYLSERFRRY</sequence>
<gene>
    <name evidence="1" type="ORF">HJG59_010212</name>
</gene>
<organism evidence="1 2">
    <name type="scientific">Molossus molossus</name>
    <name type="common">Pallas' mastiff bat</name>
    <name type="synonym">Vespertilio molossus</name>
    <dbReference type="NCBI Taxonomy" id="27622"/>
    <lineage>
        <taxon>Eukaryota</taxon>
        <taxon>Metazoa</taxon>
        <taxon>Chordata</taxon>
        <taxon>Craniata</taxon>
        <taxon>Vertebrata</taxon>
        <taxon>Euteleostomi</taxon>
        <taxon>Mammalia</taxon>
        <taxon>Eutheria</taxon>
        <taxon>Laurasiatheria</taxon>
        <taxon>Chiroptera</taxon>
        <taxon>Yangochiroptera</taxon>
        <taxon>Molossidae</taxon>
        <taxon>Molossus</taxon>
    </lineage>
</organism>
<dbReference type="EMBL" id="JACASF010000026">
    <property type="protein sequence ID" value="KAF6398958.1"/>
    <property type="molecule type" value="Genomic_DNA"/>
</dbReference>
<accession>A0A7J8BJR1</accession>
<keyword evidence="2" id="KW-1185">Reference proteome</keyword>
<reference evidence="1 2" key="1">
    <citation type="journal article" date="2020" name="Nature">
        <title>Six reference-quality genomes reveal evolution of bat adaptations.</title>
        <authorList>
            <person name="Jebb D."/>
            <person name="Huang Z."/>
            <person name="Pippel M."/>
            <person name="Hughes G.M."/>
            <person name="Lavrichenko K."/>
            <person name="Devanna P."/>
            <person name="Winkler S."/>
            <person name="Jermiin L.S."/>
            <person name="Skirmuntt E.C."/>
            <person name="Katzourakis A."/>
            <person name="Burkitt-Gray L."/>
            <person name="Ray D.A."/>
            <person name="Sullivan K.A.M."/>
            <person name="Roscito J.G."/>
            <person name="Kirilenko B.M."/>
            <person name="Davalos L.M."/>
            <person name="Corthals A.P."/>
            <person name="Power M.L."/>
            <person name="Jones G."/>
            <person name="Ransome R.D."/>
            <person name="Dechmann D.K.N."/>
            <person name="Locatelli A.G."/>
            <person name="Puechmaille S.J."/>
            <person name="Fedrigo O."/>
            <person name="Jarvis E.D."/>
            <person name="Hiller M."/>
            <person name="Vernes S.C."/>
            <person name="Myers E.W."/>
            <person name="Teeling E.C."/>
        </authorList>
    </citation>
    <scope>NUCLEOTIDE SEQUENCE [LARGE SCALE GENOMIC DNA]</scope>
    <source>
        <strain evidence="1">MMolMol1</strain>
        <tissue evidence="1">Muscle</tissue>
    </source>
</reference>
<proteinExistence type="predicted"/>
<dbReference type="AlphaFoldDB" id="A0A7J8BJR1"/>
<evidence type="ECO:0000313" key="2">
    <source>
        <dbReference type="Proteomes" id="UP000550707"/>
    </source>
</evidence>
<comment type="caution">
    <text evidence="1">The sequence shown here is derived from an EMBL/GenBank/DDBJ whole genome shotgun (WGS) entry which is preliminary data.</text>
</comment>
<dbReference type="InParanoid" id="A0A7J8BJR1"/>
<dbReference type="Proteomes" id="UP000550707">
    <property type="component" value="Unassembled WGS sequence"/>
</dbReference>
<name>A0A7J8BJR1_MOLMO</name>
<evidence type="ECO:0000313" key="1">
    <source>
        <dbReference type="EMBL" id="KAF6398958.1"/>
    </source>
</evidence>